<dbReference type="CDD" id="cd12822">
    <property type="entry name" value="TmCorA-like"/>
    <property type="match status" value="1"/>
</dbReference>
<keyword evidence="6 8" id="KW-1133">Transmembrane helix</keyword>
<sequence>MAERVANRSRVYRDGTLVGEDLPLSELAAHRERGDLVWLDLVMPTAEQIERTSDALGIDLHPLAIENALAAHQRPKLVRAEGHSYLHLYLAAPLDGGGLALSAVSAFLSPQVFLTIDPSGGLDFDELSERCDENPDLFSHGVAFLLYTLLDAVVDGYFTVIDDLDEDVGALEDALFEPDTRQNQLQTFTVRKSLSQLARVVMPMHEVLSTLLRRGVNVVEDELLPYFQDVYDHALRAGERVDGLRDLLGSIIATNLAMQGNRLNDIMKKLAAWGAVVAIPTMITGYFGQNVPFPGFGNSWGLLISTVAIVALAGAAWLGFRNRDWL</sequence>
<dbReference type="InterPro" id="IPR002523">
    <property type="entry name" value="MgTranspt_CorA/ZnTranspt_ZntB"/>
</dbReference>
<evidence type="ECO:0000256" key="7">
    <source>
        <dbReference type="ARBA" id="ARBA00023136"/>
    </source>
</evidence>
<dbReference type="PANTHER" id="PTHR46494">
    <property type="entry name" value="CORA FAMILY METAL ION TRANSPORTER (EUROFUNG)"/>
    <property type="match status" value="1"/>
</dbReference>
<accession>A0A9X4M117</accession>
<dbReference type="PANTHER" id="PTHR46494:SF1">
    <property type="entry name" value="CORA FAMILY METAL ION TRANSPORTER (EUROFUNG)"/>
    <property type="match status" value="1"/>
</dbReference>
<evidence type="ECO:0000313" key="10">
    <source>
        <dbReference type="Proteomes" id="UP001152755"/>
    </source>
</evidence>
<dbReference type="GO" id="GO:0015087">
    <property type="term" value="F:cobalt ion transmembrane transporter activity"/>
    <property type="evidence" value="ECO:0007669"/>
    <property type="project" value="TreeGrafter"/>
</dbReference>
<organism evidence="9 10">
    <name type="scientific">Speluncibacter jeojiensis</name>
    <dbReference type="NCBI Taxonomy" id="2710754"/>
    <lineage>
        <taxon>Bacteria</taxon>
        <taxon>Bacillati</taxon>
        <taxon>Actinomycetota</taxon>
        <taxon>Actinomycetes</taxon>
        <taxon>Mycobacteriales</taxon>
        <taxon>Speluncibacteraceae</taxon>
        <taxon>Speluncibacter</taxon>
    </lineage>
</organism>
<dbReference type="AlphaFoldDB" id="A0A9X4M117"/>
<dbReference type="InterPro" id="IPR045863">
    <property type="entry name" value="CorA_TM1_TM2"/>
</dbReference>
<dbReference type="EMBL" id="JANRHA010000006">
    <property type="protein sequence ID" value="MDG3015025.1"/>
    <property type="molecule type" value="Genomic_DNA"/>
</dbReference>
<dbReference type="GO" id="GO:0050897">
    <property type="term" value="F:cobalt ion binding"/>
    <property type="evidence" value="ECO:0007669"/>
    <property type="project" value="TreeGrafter"/>
</dbReference>
<dbReference type="SUPFAM" id="SSF143865">
    <property type="entry name" value="CorA soluble domain-like"/>
    <property type="match status" value="1"/>
</dbReference>
<dbReference type="RefSeq" id="WP_277833866.1">
    <property type="nucleotide sequence ID" value="NZ_JAAIVF010000005.1"/>
</dbReference>
<dbReference type="SUPFAM" id="SSF144083">
    <property type="entry name" value="Magnesium transport protein CorA, transmembrane region"/>
    <property type="match status" value="1"/>
</dbReference>
<name>A0A9X4M117_9ACTN</name>
<evidence type="ECO:0000256" key="4">
    <source>
        <dbReference type="ARBA" id="ARBA00022475"/>
    </source>
</evidence>
<gene>
    <name evidence="9" type="ORF">NVS88_10715</name>
</gene>
<keyword evidence="10" id="KW-1185">Reference proteome</keyword>
<dbReference type="Gene3D" id="3.30.460.20">
    <property type="entry name" value="CorA soluble domain-like"/>
    <property type="match status" value="1"/>
</dbReference>
<feature type="transmembrane region" description="Helical" evidence="8">
    <location>
        <begin position="300"/>
        <end position="320"/>
    </location>
</feature>
<reference evidence="9" key="1">
    <citation type="submission" date="2022-08" db="EMBL/GenBank/DDBJ databases">
        <title>Genome analysis of Corynebacteriales strain.</title>
        <authorList>
            <person name="Lee S.D."/>
        </authorList>
    </citation>
    <scope>NUCLEOTIDE SEQUENCE</scope>
    <source>
        <strain evidence="9">D3-21</strain>
    </source>
</reference>
<proteinExistence type="inferred from homology"/>
<comment type="subcellular location">
    <subcellularLocation>
        <location evidence="1">Cell membrane</location>
        <topology evidence="1">Multi-pass membrane protein</topology>
    </subcellularLocation>
</comment>
<protein>
    <submittedName>
        <fullName evidence="9">Magnesium transporter CorA family protein</fullName>
    </submittedName>
</protein>
<evidence type="ECO:0000256" key="3">
    <source>
        <dbReference type="ARBA" id="ARBA00022448"/>
    </source>
</evidence>
<keyword evidence="7 8" id="KW-0472">Membrane</keyword>
<evidence type="ECO:0000313" key="9">
    <source>
        <dbReference type="EMBL" id="MDG3015025.1"/>
    </source>
</evidence>
<evidence type="ECO:0000256" key="2">
    <source>
        <dbReference type="ARBA" id="ARBA00009765"/>
    </source>
</evidence>
<evidence type="ECO:0000256" key="6">
    <source>
        <dbReference type="ARBA" id="ARBA00022989"/>
    </source>
</evidence>
<dbReference type="InterPro" id="IPR045861">
    <property type="entry name" value="CorA_cytoplasmic_dom"/>
</dbReference>
<keyword evidence="3" id="KW-0813">Transport</keyword>
<evidence type="ECO:0000256" key="5">
    <source>
        <dbReference type="ARBA" id="ARBA00022692"/>
    </source>
</evidence>
<evidence type="ECO:0000256" key="1">
    <source>
        <dbReference type="ARBA" id="ARBA00004651"/>
    </source>
</evidence>
<keyword evidence="5 8" id="KW-0812">Transmembrane</keyword>
<evidence type="ECO:0000256" key="8">
    <source>
        <dbReference type="SAM" id="Phobius"/>
    </source>
</evidence>
<dbReference type="GO" id="GO:0000287">
    <property type="term" value="F:magnesium ion binding"/>
    <property type="evidence" value="ECO:0007669"/>
    <property type="project" value="TreeGrafter"/>
</dbReference>
<dbReference type="Pfam" id="PF01544">
    <property type="entry name" value="CorA"/>
    <property type="match status" value="1"/>
</dbReference>
<dbReference type="GO" id="GO:0005886">
    <property type="term" value="C:plasma membrane"/>
    <property type="evidence" value="ECO:0007669"/>
    <property type="project" value="UniProtKB-SubCell"/>
</dbReference>
<dbReference type="GO" id="GO:0015095">
    <property type="term" value="F:magnesium ion transmembrane transporter activity"/>
    <property type="evidence" value="ECO:0007669"/>
    <property type="project" value="TreeGrafter"/>
</dbReference>
<dbReference type="Gene3D" id="1.20.58.340">
    <property type="entry name" value="Magnesium transport protein CorA, transmembrane region"/>
    <property type="match status" value="2"/>
</dbReference>
<feature type="transmembrane region" description="Helical" evidence="8">
    <location>
        <begin position="270"/>
        <end position="288"/>
    </location>
</feature>
<comment type="caution">
    <text evidence="9">The sequence shown here is derived from an EMBL/GenBank/DDBJ whole genome shotgun (WGS) entry which is preliminary data.</text>
</comment>
<keyword evidence="4" id="KW-1003">Cell membrane</keyword>
<dbReference type="Proteomes" id="UP001152755">
    <property type="component" value="Unassembled WGS sequence"/>
</dbReference>
<comment type="similarity">
    <text evidence="2">Belongs to the CorA metal ion transporter (MIT) (TC 1.A.35) family.</text>
</comment>